<protein>
    <submittedName>
        <fullName evidence="1">Uncharacterized protein</fullName>
    </submittedName>
</protein>
<reference evidence="1" key="1">
    <citation type="submission" date="2022-04" db="EMBL/GenBank/DDBJ databases">
        <title>A functionally conserved STORR gene fusion in Papaver species that diverged 16.8 million years ago.</title>
        <authorList>
            <person name="Catania T."/>
        </authorList>
    </citation>
    <scope>NUCLEOTIDE SEQUENCE</scope>
    <source>
        <strain evidence="1">S-188037</strain>
    </source>
</reference>
<dbReference type="AlphaFoldDB" id="A0AAD4SV17"/>
<name>A0AAD4SV17_9MAGN</name>
<evidence type="ECO:0000313" key="1">
    <source>
        <dbReference type="EMBL" id="KAI3922982.1"/>
    </source>
</evidence>
<proteinExistence type="predicted"/>
<evidence type="ECO:0000313" key="2">
    <source>
        <dbReference type="Proteomes" id="UP001202328"/>
    </source>
</evidence>
<gene>
    <name evidence="1" type="ORF">MKW98_013516</name>
</gene>
<dbReference type="EMBL" id="JAJJMB010008589">
    <property type="protein sequence ID" value="KAI3922982.1"/>
    <property type="molecule type" value="Genomic_DNA"/>
</dbReference>
<keyword evidence="2" id="KW-1185">Reference proteome</keyword>
<sequence>MIYKLVYEILCSCLINIIGVRSLKMVEAFYNKQECLIPEVELKFDHINANGSSYGPPYECQLASLLG</sequence>
<accession>A0AAD4SV17</accession>
<comment type="caution">
    <text evidence="1">The sequence shown here is derived from an EMBL/GenBank/DDBJ whole genome shotgun (WGS) entry which is preliminary data.</text>
</comment>
<dbReference type="Proteomes" id="UP001202328">
    <property type="component" value="Unassembled WGS sequence"/>
</dbReference>
<organism evidence="1 2">
    <name type="scientific">Papaver atlanticum</name>
    <dbReference type="NCBI Taxonomy" id="357466"/>
    <lineage>
        <taxon>Eukaryota</taxon>
        <taxon>Viridiplantae</taxon>
        <taxon>Streptophyta</taxon>
        <taxon>Embryophyta</taxon>
        <taxon>Tracheophyta</taxon>
        <taxon>Spermatophyta</taxon>
        <taxon>Magnoliopsida</taxon>
        <taxon>Ranunculales</taxon>
        <taxon>Papaveraceae</taxon>
        <taxon>Papaveroideae</taxon>
        <taxon>Papaver</taxon>
    </lineage>
</organism>